<dbReference type="Pfam" id="PF01569">
    <property type="entry name" value="PAP2"/>
    <property type="match status" value="1"/>
</dbReference>
<dbReference type="RefSeq" id="WP_101437705.1">
    <property type="nucleotide sequence ID" value="NZ_PJMY01000003.1"/>
</dbReference>
<sequence>MIDAGWYRDITDFAWSQHWLAGIATTFSEYGVFLVVPVILAVLWRARVKGPAALAAAAWVPIAMAVAIAVDTVLKSVFAEVRPCRVVPGVHPLLPCDPPADYAFPSNHTVIVAAFAVALLLVNRKWGLWALVFAVLMGISRVYVGAHYPHDVLAGFVVGAGVGALGLMVREPLTKVAVRVMPVVSGRKA</sequence>
<keyword evidence="3 7" id="KW-0812">Transmembrane</keyword>
<evidence type="ECO:0000256" key="7">
    <source>
        <dbReference type="SAM" id="Phobius"/>
    </source>
</evidence>
<evidence type="ECO:0000256" key="1">
    <source>
        <dbReference type="ARBA" id="ARBA00004651"/>
    </source>
</evidence>
<feature type="domain" description="Phosphatidic acid phosphatase type 2/haloperoxidase" evidence="8">
    <location>
        <begin position="52"/>
        <end position="167"/>
    </location>
</feature>
<dbReference type="SUPFAM" id="SSF48317">
    <property type="entry name" value="Acid phosphatase/Vanadium-dependent haloperoxidase"/>
    <property type="match status" value="1"/>
</dbReference>
<evidence type="ECO:0000256" key="5">
    <source>
        <dbReference type="ARBA" id="ARBA00022989"/>
    </source>
</evidence>
<evidence type="ECO:0000313" key="9">
    <source>
        <dbReference type="EMBL" id="PKV94247.1"/>
    </source>
</evidence>
<dbReference type="AlphaFoldDB" id="A0A2N3WK61"/>
<dbReference type="InterPro" id="IPR000326">
    <property type="entry name" value="PAP2/HPO"/>
</dbReference>
<organism evidence="9 10">
    <name type="scientific">Amycolatopsis echigonensis</name>
    <dbReference type="NCBI Taxonomy" id="2576905"/>
    <lineage>
        <taxon>Bacteria</taxon>
        <taxon>Bacillati</taxon>
        <taxon>Actinomycetota</taxon>
        <taxon>Actinomycetes</taxon>
        <taxon>Pseudonocardiales</taxon>
        <taxon>Pseudonocardiaceae</taxon>
        <taxon>Amycolatopsis</taxon>
    </lineage>
</organism>
<comment type="subcellular location">
    <subcellularLocation>
        <location evidence="1">Cell membrane</location>
        <topology evidence="1">Multi-pass membrane protein</topology>
    </subcellularLocation>
</comment>
<gene>
    <name evidence="9" type="ORF">ATK30_5121</name>
</gene>
<dbReference type="OrthoDB" id="5243958at2"/>
<keyword evidence="4" id="KW-0378">Hydrolase</keyword>
<evidence type="ECO:0000256" key="6">
    <source>
        <dbReference type="ARBA" id="ARBA00023136"/>
    </source>
</evidence>
<evidence type="ECO:0000256" key="2">
    <source>
        <dbReference type="ARBA" id="ARBA00022475"/>
    </source>
</evidence>
<dbReference type="Proteomes" id="UP000233750">
    <property type="component" value="Unassembled WGS sequence"/>
</dbReference>
<feature type="transmembrane region" description="Helical" evidence="7">
    <location>
        <begin position="128"/>
        <end position="146"/>
    </location>
</feature>
<dbReference type="EMBL" id="PJMY01000003">
    <property type="protein sequence ID" value="PKV94247.1"/>
    <property type="molecule type" value="Genomic_DNA"/>
</dbReference>
<feature type="transmembrane region" description="Helical" evidence="7">
    <location>
        <begin position="20"/>
        <end position="44"/>
    </location>
</feature>
<dbReference type="GO" id="GO:0016787">
    <property type="term" value="F:hydrolase activity"/>
    <property type="evidence" value="ECO:0007669"/>
    <property type="project" value="UniProtKB-KW"/>
</dbReference>
<dbReference type="Gene3D" id="1.20.144.10">
    <property type="entry name" value="Phosphatidic acid phosphatase type 2/haloperoxidase"/>
    <property type="match status" value="2"/>
</dbReference>
<keyword evidence="10" id="KW-1185">Reference proteome</keyword>
<evidence type="ECO:0000256" key="3">
    <source>
        <dbReference type="ARBA" id="ARBA00022692"/>
    </source>
</evidence>
<protein>
    <submittedName>
        <fullName evidence="9">Undecaprenyl-diphosphatase</fullName>
    </submittedName>
</protein>
<evidence type="ECO:0000256" key="4">
    <source>
        <dbReference type="ARBA" id="ARBA00022801"/>
    </source>
</evidence>
<evidence type="ECO:0000259" key="8">
    <source>
        <dbReference type="SMART" id="SM00014"/>
    </source>
</evidence>
<keyword evidence="2" id="KW-1003">Cell membrane</keyword>
<feature type="transmembrane region" description="Helical" evidence="7">
    <location>
        <begin position="152"/>
        <end position="169"/>
    </location>
</feature>
<dbReference type="PANTHER" id="PTHR14969">
    <property type="entry name" value="SPHINGOSINE-1-PHOSPHATE PHOSPHOHYDROLASE"/>
    <property type="match status" value="1"/>
</dbReference>
<feature type="transmembrane region" description="Helical" evidence="7">
    <location>
        <begin position="51"/>
        <end position="70"/>
    </location>
</feature>
<evidence type="ECO:0000313" key="10">
    <source>
        <dbReference type="Proteomes" id="UP000233750"/>
    </source>
</evidence>
<dbReference type="InterPro" id="IPR036938">
    <property type="entry name" value="PAP2/HPO_sf"/>
</dbReference>
<comment type="caution">
    <text evidence="9">The sequence shown here is derived from an EMBL/GenBank/DDBJ whole genome shotgun (WGS) entry which is preliminary data.</text>
</comment>
<name>A0A2N3WK61_9PSEU</name>
<dbReference type="GO" id="GO:0005886">
    <property type="term" value="C:plasma membrane"/>
    <property type="evidence" value="ECO:0007669"/>
    <property type="project" value="UniProtKB-SubCell"/>
</dbReference>
<proteinExistence type="predicted"/>
<feature type="transmembrane region" description="Helical" evidence="7">
    <location>
        <begin position="102"/>
        <end position="121"/>
    </location>
</feature>
<reference evidence="9 10" key="1">
    <citation type="submission" date="2017-12" db="EMBL/GenBank/DDBJ databases">
        <title>Sequencing the genomes of 1000 Actinobacteria strains.</title>
        <authorList>
            <person name="Klenk H.-P."/>
        </authorList>
    </citation>
    <scope>NUCLEOTIDE SEQUENCE [LARGE SCALE GENOMIC DNA]</scope>
    <source>
        <strain evidence="9 10">DSM 45165</strain>
    </source>
</reference>
<accession>A0A2N3WK61</accession>
<keyword evidence="6 7" id="KW-0472">Membrane</keyword>
<keyword evidence="5 7" id="KW-1133">Transmembrane helix</keyword>
<dbReference type="PANTHER" id="PTHR14969:SF62">
    <property type="entry name" value="DECAPRENYLPHOSPHORYL-5-PHOSPHORIBOSE PHOSPHATASE RV3807C-RELATED"/>
    <property type="match status" value="1"/>
</dbReference>
<dbReference type="SMART" id="SM00014">
    <property type="entry name" value="acidPPc"/>
    <property type="match status" value="1"/>
</dbReference>